<dbReference type="OrthoDB" id="5176393at2"/>
<dbReference type="RefSeq" id="WP_143121576.1">
    <property type="nucleotide sequence ID" value="NZ_FOUP01000002.1"/>
</dbReference>
<dbReference type="Proteomes" id="UP000270697">
    <property type="component" value="Unassembled WGS sequence"/>
</dbReference>
<feature type="region of interest" description="Disordered" evidence="1">
    <location>
        <begin position="383"/>
        <end position="425"/>
    </location>
</feature>
<evidence type="ECO:0000313" key="2">
    <source>
        <dbReference type="EMBL" id="RKT86349.1"/>
    </source>
</evidence>
<proteinExistence type="predicted"/>
<accession>A0A1I4VJW5</accession>
<evidence type="ECO:0000313" key="4">
    <source>
        <dbReference type="Proteomes" id="UP000199398"/>
    </source>
</evidence>
<reference evidence="2 5" key="2">
    <citation type="submission" date="2018-10" db="EMBL/GenBank/DDBJ databases">
        <title>Sequencing the genomes of 1000 actinobacteria strains.</title>
        <authorList>
            <person name="Klenk H.-P."/>
        </authorList>
    </citation>
    <scope>NUCLEOTIDE SEQUENCE [LARGE SCALE GENOMIC DNA]</scope>
    <source>
        <strain evidence="2 5">DSM 45119</strain>
    </source>
</reference>
<name>A0A1I4VJW5_9PSEU</name>
<dbReference type="EMBL" id="RBXX01000002">
    <property type="protein sequence ID" value="RKT86349.1"/>
    <property type="molecule type" value="Genomic_DNA"/>
</dbReference>
<dbReference type="AlphaFoldDB" id="A0A1I4VJW5"/>
<gene>
    <name evidence="2" type="ORF">ATL45_4714</name>
    <name evidence="3" type="ORF">SAMN05421805_102245</name>
</gene>
<dbReference type="EMBL" id="FOUP01000002">
    <property type="protein sequence ID" value="SFN01491.1"/>
    <property type="molecule type" value="Genomic_DNA"/>
</dbReference>
<dbReference type="Proteomes" id="UP000199398">
    <property type="component" value="Unassembled WGS sequence"/>
</dbReference>
<evidence type="ECO:0000256" key="1">
    <source>
        <dbReference type="SAM" id="MobiDB-lite"/>
    </source>
</evidence>
<keyword evidence="5" id="KW-1185">Reference proteome</keyword>
<reference evidence="3 4" key="1">
    <citation type="submission" date="2016-10" db="EMBL/GenBank/DDBJ databases">
        <authorList>
            <person name="de Groot N.N."/>
        </authorList>
    </citation>
    <scope>NUCLEOTIDE SEQUENCE [LARGE SCALE GENOMIC DNA]</scope>
    <source>
        <strain evidence="3 4">CPCC 201259</strain>
    </source>
</reference>
<organism evidence="3 4">
    <name type="scientific">Saccharopolyspora antimicrobica</name>
    <dbReference type="NCBI Taxonomy" id="455193"/>
    <lineage>
        <taxon>Bacteria</taxon>
        <taxon>Bacillati</taxon>
        <taxon>Actinomycetota</taxon>
        <taxon>Actinomycetes</taxon>
        <taxon>Pseudonocardiales</taxon>
        <taxon>Pseudonocardiaceae</taxon>
        <taxon>Saccharopolyspora</taxon>
    </lineage>
</organism>
<protein>
    <submittedName>
        <fullName evidence="3">Uncharacterized protein</fullName>
    </submittedName>
</protein>
<evidence type="ECO:0000313" key="5">
    <source>
        <dbReference type="Proteomes" id="UP000270697"/>
    </source>
</evidence>
<evidence type="ECO:0000313" key="3">
    <source>
        <dbReference type="EMBL" id="SFN01491.1"/>
    </source>
</evidence>
<sequence>MRNYAQRVAKKLQAWADTQDPTVAEVIVGHVEIHDAHDRFKPVRVDLRELSAEQLRYMFGAEAAARTGSGAIKRSYEVDSADQLRYAAARIGCLLDHSGLGPGDLRWPCNASSLVRALQLGAAASSELVREATETTGRELAAGRTVLTEAAAPGSPRQADAIKQFESLRDTAAQHLADAARNLEQLGALTDALERPPGPAATEDGATLVDEAVLEYKVLPFMSGIGRYHIRVFKPDDAKPLVVIGDLSDNQSTSVMNSVEEIAAAAAESLLNGAECHAAEWAQLVPAELFPSPSNTDVVPAYERERTEKIELVRFGEPFGSPDFRPIDRGRLEELAGGPVRSWHASNYTSAELVRSGARIIRPETRSRVPQPKRPPHFKVAVVADPDERAGNGVSADEAQRDAGTSRSRRRWWWPVKPRSNGSTT</sequence>